<dbReference type="STRING" id="1072389.K1WDC0"/>
<evidence type="ECO:0000259" key="4">
    <source>
        <dbReference type="Pfam" id="PF00135"/>
    </source>
</evidence>
<feature type="domain" description="Carboxylesterase type B" evidence="4">
    <location>
        <begin position="97"/>
        <end position="593"/>
    </location>
</feature>
<dbReference type="OMA" id="EWSKGGF"/>
<sequence length="602" mass="66422">MPRDTGEPFMRGHGYKYSPIFKRPHFFPMASHLTRSWERFRQAIQFLYRDKLCRWVLAGTSAAVVAVAVGLGSWLLLRQHNTRSIVDLGYSIYEGVKLDSGVDRFLGMRYAASPVGDLRFRAPVKAQNTTGMQAATAFGPLCLSTGVYYPMLSDKGEAIESEDCLFINVWKPASATSDSKLPVWVYIQGGGYAGLSNANYEGSTVVAASGHNIVVVNFNYRASVWGFLASEKVRADGDLNVGLLDQRRALEWVQENIHHFGGDPKHVVAHGVSAGAGSLAFHLTAYGGRNDDLFVGAIFESPFVPTNPKVLELEWQFDRYVNATGCAEASDQMACMRSKSTATLQAANRGYPYPGRITAPRFYWTPTIDGEFIQDFLSNMIESGKFSKVPAMVGDDTNEGSSFATNATSPGAVAAFFQDNYPKLNDTDTAAINAQYPLMPPLPRRAAYYPSLSAAYGEAAFTCPGNHLSGSFSAYTSPTNVWNYRYNVLQEDNVAVGLGVPHTFESPAIWGVGSTGSNDLLSSYTTYNKDIVPVVMHYWISFVRSLDPNMFRYEGAPEWGSWGNGSGQRLVLETKNTRMEDLPEDQVRRCEFWRGLADTLEH</sequence>
<keyword evidence="2" id="KW-0378">Hydrolase</keyword>
<feature type="transmembrane region" description="Helical" evidence="3">
    <location>
        <begin position="55"/>
        <end position="77"/>
    </location>
</feature>
<organism evidence="5 6">
    <name type="scientific">Marssonina brunnea f. sp. multigermtubi (strain MB_m1)</name>
    <name type="common">Marssonina leaf spot fungus</name>
    <dbReference type="NCBI Taxonomy" id="1072389"/>
    <lineage>
        <taxon>Eukaryota</taxon>
        <taxon>Fungi</taxon>
        <taxon>Dikarya</taxon>
        <taxon>Ascomycota</taxon>
        <taxon>Pezizomycotina</taxon>
        <taxon>Leotiomycetes</taxon>
        <taxon>Helotiales</taxon>
        <taxon>Drepanopezizaceae</taxon>
        <taxon>Drepanopeziza</taxon>
    </lineage>
</organism>
<proteinExistence type="inferred from homology"/>
<keyword evidence="3" id="KW-0812">Transmembrane</keyword>
<dbReference type="InterPro" id="IPR050654">
    <property type="entry name" value="AChE-related_enzymes"/>
</dbReference>
<dbReference type="GO" id="GO:0052689">
    <property type="term" value="F:carboxylic ester hydrolase activity"/>
    <property type="evidence" value="ECO:0007669"/>
    <property type="project" value="TreeGrafter"/>
</dbReference>
<dbReference type="EMBL" id="JH921442">
    <property type="protein sequence ID" value="EKD15405.1"/>
    <property type="molecule type" value="Genomic_DNA"/>
</dbReference>
<dbReference type="eggNOG" id="KOG4389">
    <property type="taxonomic scope" value="Eukaryota"/>
</dbReference>
<gene>
    <name evidence="5" type="ORF">MBM_06621</name>
</gene>
<dbReference type="InterPro" id="IPR029058">
    <property type="entry name" value="AB_hydrolase_fold"/>
</dbReference>
<name>K1WDC0_MARBU</name>
<evidence type="ECO:0000256" key="1">
    <source>
        <dbReference type="ARBA" id="ARBA00005964"/>
    </source>
</evidence>
<dbReference type="AlphaFoldDB" id="K1WDC0"/>
<dbReference type="PANTHER" id="PTHR43918:SF4">
    <property type="entry name" value="CARBOXYLIC ESTER HYDROLASE"/>
    <property type="match status" value="1"/>
</dbReference>
<reference evidence="5 6" key="1">
    <citation type="journal article" date="2012" name="BMC Genomics">
        <title>Sequencing the genome of Marssonina brunnea reveals fungus-poplar co-evolution.</title>
        <authorList>
            <person name="Zhu S."/>
            <person name="Cao Y.-Z."/>
            <person name="Jiang C."/>
            <person name="Tan B.-Y."/>
            <person name="Wang Z."/>
            <person name="Feng S."/>
            <person name="Zhang L."/>
            <person name="Su X.-H."/>
            <person name="Brejova B."/>
            <person name="Vinar T."/>
            <person name="Xu M."/>
            <person name="Wang M.-X."/>
            <person name="Zhang S.-G."/>
            <person name="Huang M.-R."/>
            <person name="Wu R."/>
            <person name="Zhou Y."/>
        </authorList>
    </citation>
    <scope>NUCLEOTIDE SEQUENCE [LARGE SCALE GENOMIC DNA]</scope>
    <source>
        <strain evidence="5 6">MB_m1</strain>
    </source>
</reference>
<comment type="similarity">
    <text evidence="1">Belongs to the type-B carboxylesterase/lipase family.</text>
</comment>
<evidence type="ECO:0000313" key="5">
    <source>
        <dbReference type="EMBL" id="EKD15405.1"/>
    </source>
</evidence>
<dbReference type="Proteomes" id="UP000006753">
    <property type="component" value="Unassembled WGS sequence"/>
</dbReference>
<dbReference type="Gene3D" id="3.40.50.1820">
    <property type="entry name" value="alpha/beta hydrolase"/>
    <property type="match status" value="1"/>
</dbReference>
<dbReference type="InParanoid" id="K1WDC0"/>
<dbReference type="PROSITE" id="PS00941">
    <property type="entry name" value="CARBOXYLESTERASE_B_2"/>
    <property type="match status" value="1"/>
</dbReference>
<dbReference type="Pfam" id="PF00135">
    <property type="entry name" value="COesterase"/>
    <property type="match status" value="1"/>
</dbReference>
<dbReference type="GeneID" id="18762556"/>
<evidence type="ECO:0000256" key="3">
    <source>
        <dbReference type="SAM" id="Phobius"/>
    </source>
</evidence>
<evidence type="ECO:0000313" key="6">
    <source>
        <dbReference type="Proteomes" id="UP000006753"/>
    </source>
</evidence>
<dbReference type="InterPro" id="IPR002018">
    <property type="entry name" value="CarbesteraseB"/>
</dbReference>
<dbReference type="HOGENOM" id="CLU_006586_10_7_1"/>
<dbReference type="ESTHER" id="marbu-k1wdc0">
    <property type="family name" value="Fungal_carboxylesterase_lipase"/>
</dbReference>
<dbReference type="KEGG" id="mbe:MBM_06621"/>
<protein>
    <recommendedName>
        <fullName evidence="4">Carboxylesterase type B domain-containing protein</fullName>
    </recommendedName>
</protein>
<keyword evidence="3" id="KW-0472">Membrane</keyword>
<dbReference type="InterPro" id="IPR019819">
    <property type="entry name" value="Carboxylesterase_B_CS"/>
</dbReference>
<evidence type="ECO:0000256" key="2">
    <source>
        <dbReference type="ARBA" id="ARBA00022801"/>
    </source>
</evidence>
<dbReference type="OrthoDB" id="408631at2759"/>
<keyword evidence="3" id="KW-1133">Transmembrane helix</keyword>
<keyword evidence="6" id="KW-1185">Reference proteome</keyword>
<accession>K1WDC0</accession>
<dbReference type="SUPFAM" id="SSF53474">
    <property type="entry name" value="alpha/beta-Hydrolases"/>
    <property type="match status" value="1"/>
</dbReference>
<dbReference type="PANTHER" id="PTHR43918">
    <property type="entry name" value="ACETYLCHOLINESTERASE"/>
    <property type="match status" value="1"/>
</dbReference>